<proteinExistence type="predicted"/>
<evidence type="ECO:0000313" key="3">
    <source>
        <dbReference type="Proteomes" id="UP000826234"/>
    </source>
</evidence>
<dbReference type="EMBL" id="JAIPUX010001232">
    <property type="protein sequence ID" value="KAH0624479.1"/>
    <property type="molecule type" value="Genomic_DNA"/>
</dbReference>
<dbReference type="InterPro" id="IPR052621">
    <property type="entry name" value="Cell_Prolif/Cornif_Regul"/>
</dbReference>
<feature type="region of interest" description="Disordered" evidence="1">
    <location>
        <begin position="122"/>
        <end position="221"/>
    </location>
</feature>
<dbReference type="PANTHER" id="PTHR15468:SF7">
    <property type="entry name" value="SCIELLIN"/>
    <property type="match status" value="1"/>
</dbReference>
<protein>
    <recommendedName>
        <fullName evidence="4">Sciellin</fullName>
    </recommendedName>
</protein>
<evidence type="ECO:0000256" key="1">
    <source>
        <dbReference type="SAM" id="MobiDB-lite"/>
    </source>
</evidence>
<evidence type="ECO:0008006" key="4">
    <source>
        <dbReference type="Google" id="ProtNLM"/>
    </source>
</evidence>
<feature type="compositionally biased region" description="Polar residues" evidence="1">
    <location>
        <begin position="138"/>
        <end position="152"/>
    </location>
</feature>
<reference evidence="2 3" key="1">
    <citation type="journal article" date="2022" name="Gigascience">
        <title>A chromosome-level genome assembly and annotation of the desert horned lizard, Phrynosoma platyrhinos, provides insight into chromosomal rearrangements among reptiles.</title>
        <authorList>
            <person name="Koochekian N."/>
            <person name="Ascanio A."/>
            <person name="Farleigh K."/>
            <person name="Card D.C."/>
            <person name="Schield D.R."/>
            <person name="Castoe T.A."/>
            <person name="Jezkova T."/>
        </authorList>
    </citation>
    <scope>NUCLEOTIDE SEQUENCE [LARGE SCALE GENOMIC DNA]</scope>
    <source>
        <strain evidence="2">NK-2021</strain>
    </source>
</reference>
<dbReference type="PANTHER" id="PTHR15468">
    <property type="entry name" value="ZNF185"/>
    <property type="match status" value="1"/>
</dbReference>
<comment type="caution">
    <text evidence="2">The sequence shown here is derived from an EMBL/GenBank/DDBJ whole genome shotgun (WGS) entry which is preliminary data.</text>
</comment>
<accession>A0ABQ7T417</accession>
<gene>
    <name evidence="2" type="ORF">JD844_031959</name>
</gene>
<name>A0ABQ7T417_PHRPL</name>
<keyword evidence="3" id="KW-1185">Reference proteome</keyword>
<feature type="compositionally biased region" description="Basic and acidic residues" evidence="1">
    <location>
        <begin position="171"/>
        <end position="206"/>
    </location>
</feature>
<dbReference type="Proteomes" id="UP000826234">
    <property type="component" value="Unassembled WGS sequence"/>
</dbReference>
<sequence>MTTLTVGKPSSNQNDVKNASLAMKSRQQVINEVNKRRTLLQDNSWIKKRPEEENTDENYGRVVLNQYKSQDSLHSLHRKTDEQDDQKALLSRYRSDTTLDRQSWMPPPVSDQKIITADMEQKRVPTASDKMSGPKMTIYSSEPNASPKSNGVVNDRPTTRNQDLDNLIKVTAKEDKNDQRRSQDQEKLIQDKANIKKHDQEHRDLDDVMQVNRAPNGYGKG</sequence>
<organism evidence="2 3">
    <name type="scientific">Phrynosoma platyrhinos</name>
    <name type="common">Desert horned lizard</name>
    <dbReference type="NCBI Taxonomy" id="52577"/>
    <lineage>
        <taxon>Eukaryota</taxon>
        <taxon>Metazoa</taxon>
        <taxon>Chordata</taxon>
        <taxon>Craniata</taxon>
        <taxon>Vertebrata</taxon>
        <taxon>Euteleostomi</taxon>
        <taxon>Lepidosauria</taxon>
        <taxon>Squamata</taxon>
        <taxon>Bifurcata</taxon>
        <taxon>Unidentata</taxon>
        <taxon>Episquamata</taxon>
        <taxon>Toxicofera</taxon>
        <taxon>Iguania</taxon>
        <taxon>Phrynosomatidae</taxon>
        <taxon>Phrynosomatinae</taxon>
        <taxon>Phrynosoma</taxon>
    </lineage>
</organism>
<evidence type="ECO:0000313" key="2">
    <source>
        <dbReference type="EMBL" id="KAH0624479.1"/>
    </source>
</evidence>